<proteinExistence type="predicted"/>
<sequence>MTLQERESKRYDEFDRFTSEPRESIHSYYLRYAKLINDMNIIKMSMSNMQINTKFVNHLQPEWSRFVTAAKQARNLHTVNFDKLYAFLKHNAKDTNEVREMRQQFFDPLALLANTYNPPPSYSITQQLIQSPSQQSYVPQVVPQQPSTLPIQPDSGFVVPSFLLTNDPIASLNKAMLFLSSTMNLRYPPTDNQLRSSSNQRSHATIQNVQVTV</sequence>
<accession>A0A6L2N7F6</accession>
<protein>
    <recommendedName>
        <fullName evidence="3">Integrase, catalytic region, zinc finger, CCHC-type, peptidase aspartic, catalytic</fullName>
    </recommendedName>
</protein>
<dbReference type="EMBL" id="BKCJ010008424">
    <property type="protein sequence ID" value="GEU82146.1"/>
    <property type="molecule type" value="Genomic_DNA"/>
</dbReference>
<evidence type="ECO:0000313" key="2">
    <source>
        <dbReference type="EMBL" id="GEU82146.1"/>
    </source>
</evidence>
<evidence type="ECO:0000256" key="1">
    <source>
        <dbReference type="SAM" id="MobiDB-lite"/>
    </source>
</evidence>
<comment type="caution">
    <text evidence="2">The sequence shown here is derived from an EMBL/GenBank/DDBJ whole genome shotgun (WGS) entry which is preliminary data.</text>
</comment>
<organism evidence="2">
    <name type="scientific">Tanacetum cinerariifolium</name>
    <name type="common">Dalmatian daisy</name>
    <name type="synonym">Chrysanthemum cinerariifolium</name>
    <dbReference type="NCBI Taxonomy" id="118510"/>
    <lineage>
        <taxon>Eukaryota</taxon>
        <taxon>Viridiplantae</taxon>
        <taxon>Streptophyta</taxon>
        <taxon>Embryophyta</taxon>
        <taxon>Tracheophyta</taxon>
        <taxon>Spermatophyta</taxon>
        <taxon>Magnoliopsida</taxon>
        <taxon>eudicotyledons</taxon>
        <taxon>Gunneridae</taxon>
        <taxon>Pentapetalae</taxon>
        <taxon>asterids</taxon>
        <taxon>campanulids</taxon>
        <taxon>Asterales</taxon>
        <taxon>Asteraceae</taxon>
        <taxon>Asteroideae</taxon>
        <taxon>Anthemideae</taxon>
        <taxon>Anthemidinae</taxon>
        <taxon>Tanacetum</taxon>
    </lineage>
</organism>
<evidence type="ECO:0008006" key="3">
    <source>
        <dbReference type="Google" id="ProtNLM"/>
    </source>
</evidence>
<feature type="region of interest" description="Disordered" evidence="1">
    <location>
        <begin position="191"/>
        <end position="213"/>
    </location>
</feature>
<reference evidence="2" key="1">
    <citation type="journal article" date="2019" name="Sci. Rep.">
        <title>Draft genome of Tanacetum cinerariifolium, the natural source of mosquito coil.</title>
        <authorList>
            <person name="Yamashiro T."/>
            <person name="Shiraishi A."/>
            <person name="Satake H."/>
            <person name="Nakayama K."/>
        </authorList>
    </citation>
    <scope>NUCLEOTIDE SEQUENCE</scope>
</reference>
<name>A0A6L2N7F6_TANCI</name>
<dbReference type="AlphaFoldDB" id="A0A6L2N7F6"/>
<gene>
    <name evidence="2" type="ORF">Tci_054124</name>
</gene>